<evidence type="ECO:0000256" key="1">
    <source>
        <dbReference type="ARBA" id="ARBA00001933"/>
    </source>
</evidence>
<comment type="pathway">
    <text evidence="3">Amino-acid biosynthesis; L-valine biosynthesis; L-valine from pyruvate: step 4/4.</text>
</comment>
<dbReference type="InterPro" id="IPR043131">
    <property type="entry name" value="BCAT-like_N"/>
</dbReference>
<keyword evidence="10 17" id="KW-0100">Branched-chain amino acid biosynthesis</keyword>
<comment type="catalytic activity">
    <reaction evidence="11 17">
        <text>L-valine + 2-oxoglutarate = 3-methyl-2-oxobutanoate + L-glutamate</text>
        <dbReference type="Rhea" id="RHEA:24813"/>
        <dbReference type="ChEBI" id="CHEBI:11851"/>
        <dbReference type="ChEBI" id="CHEBI:16810"/>
        <dbReference type="ChEBI" id="CHEBI:29985"/>
        <dbReference type="ChEBI" id="CHEBI:57762"/>
        <dbReference type="EC" id="2.6.1.42"/>
    </reaction>
</comment>
<evidence type="ECO:0000256" key="12">
    <source>
        <dbReference type="ARBA" id="ARBA00048798"/>
    </source>
</evidence>
<keyword evidence="20" id="KW-1185">Reference proteome</keyword>
<evidence type="ECO:0000256" key="14">
    <source>
        <dbReference type="PIRSR" id="PIRSR006468-1"/>
    </source>
</evidence>
<evidence type="ECO:0000313" key="20">
    <source>
        <dbReference type="Proteomes" id="UP000237846"/>
    </source>
</evidence>
<protein>
    <recommendedName>
        <fullName evidence="17">Branched-chain-amino-acid aminotransferase</fullName>
        <ecNumber evidence="17">2.6.1.42</ecNumber>
    </recommendedName>
</protein>
<comment type="caution">
    <text evidence="19">The sequence shown here is derived from an EMBL/GenBank/DDBJ whole genome shotgun (WGS) entry which is preliminary data.</text>
</comment>
<proteinExistence type="inferred from homology"/>
<reference evidence="19 20" key="1">
    <citation type="submission" date="2018-03" db="EMBL/GenBank/DDBJ databases">
        <title>Genomic Encyclopedia of Archaeal and Bacterial Type Strains, Phase II (KMG-II): from individual species to whole genera.</title>
        <authorList>
            <person name="Goeker M."/>
        </authorList>
    </citation>
    <scope>NUCLEOTIDE SEQUENCE [LARGE SCALE GENOMIC DNA]</scope>
    <source>
        <strain evidence="19 20">DSM 45601</strain>
    </source>
</reference>
<sequence length="377" mass="40785">MATTGPTASGSVGGLDFDVRPSDRPRSPDERAALLESPGFGQIFTDHMVTIRYESGKGWYDARLEPYGPLSLDPATAALHYGQEIFEGLKAYRREDGTIALFRPEANAARLNRSARRMAMPELPEDVFVRAIELLLEHDSAWVPSREGHSLYLRPFMFATQVGMGVNSPSASYLFAVIASPSAAYFSGAVKPVRVWLSEDYTRAAPGGTGEAKCAGNYAASFLAQAEAVQRGCDQVVWLDAAEHRWVEEMGGMNLFFVFGSGADARLVTPELNGALLPGITRDSLLRLAPELGWSVEEGRISTEQWRAAAESGELTEVFACGTAAVITPVGSVRSASGDWQHGDGTPGPVTLRLREELVGIQYGLRPDPYGWVRALG</sequence>
<dbReference type="GO" id="GO:0009099">
    <property type="term" value="P:L-valine biosynthetic process"/>
    <property type="evidence" value="ECO:0007669"/>
    <property type="project" value="UniProtKB-UniPathway"/>
</dbReference>
<dbReference type="UniPathway" id="UPA00047">
    <property type="reaction ID" value="UER00058"/>
</dbReference>
<dbReference type="OrthoDB" id="9804984at2"/>
<dbReference type="Pfam" id="PF01063">
    <property type="entry name" value="Aminotran_4"/>
    <property type="match status" value="1"/>
</dbReference>
<dbReference type="PANTHER" id="PTHR11825:SF44">
    <property type="entry name" value="BRANCHED-CHAIN-AMINO-ACID AMINOTRANSFERASE"/>
    <property type="match status" value="1"/>
</dbReference>
<evidence type="ECO:0000256" key="16">
    <source>
        <dbReference type="RuleBase" id="RU004516"/>
    </source>
</evidence>
<dbReference type="PIRSF" id="PIRSF006468">
    <property type="entry name" value="BCAT1"/>
    <property type="match status" value="1"/>
</dbReference>
<feature type="region of interest" description="Disordered" evidence="18">
    <location>
        <begin position="1"/>
        <end position="29"/>
    </location>
</feature>
<dbReference type="InterPro" id="IPR036038">
    <property type="entry name" value="Aminotransferase-like"/>
</dbReference>
<keyword evidence="7 17" id="KW-0028">Amino-acid biosynthesis</keyword>
<dbReference type="RefSeq" id="WP_106251979.1">
    <property type="nucleotide sequence ID" value="NZ_PVZC01000009.1"/>
</dbReference>
<keyword evidence="6 17" id="KW-0032">Aminotransferase</keyword>
<evidence type="ECO:0000256" key="15">
    <source>
        <dbReference type="RuleBase" id="RU004106"/>
    </source>
</evidence>
<evidence type="ECO:0000256" key="11">
    <source>
        <dbReference type="ARBA" id="ARBA00048212"/>
    </source>
</evidence>
<comment type="pathway">
    <text evidence="4">Amino-acid biosynthesis; L-leucine biosynthesis; L-leucine from 3-methyl-2-oxobutanoate: step 4/4.</text>
</comment>
<dbReference type="Gene3D" id="3.30.470.10">
    <property type="match status" value="1"/>
</dbReference>
<dbReference type="SUPFAM" id="SSF56752">
    <property type="entry name" value="D-aminoacid aminotransferase-like PLP-dependent enzymes"/>
    <property type="match status" value="1"/>
</dbReference>
<dbReference type="PROSITE" id="PS00770">
    <property type="entry name" value="AA_TRANSFER_CLASS_4"/>
    <property type="match status" value="1"/>
</dbReference>
<dbReference type="InterPro" id="IPR005786">
    <property type="entry name" value="B_amino_transII"/>
</dbReference>
<evidence type="ECO:0000313" key="19">
    <source>
        <dbReference type="EMBL" id="PRX95673.1"/>
    </source>
</evidence>
<dbReference type="EC" id="2.6.1.42" evidence="17"/>
<keyword evidence="9 16" id="KW-0663">Pyridoxal phosphate</keyword>
<name>A0A2T0PVW7_9ACTN</name>
<dbReference type="InterPro" id="IPR033939">
    <property type="entry name" value="BCAT_family"/>
</dbReference>
<evidence type="ECO:0000256" key="2">
    <source>
        <dbReference type="ARBA" id="ARBA00004824"/>
    </source>
</evidence>
<dbReference type="GO" id="GO:0009097">
    <property type="term" value="P:isoleucine biosynthetic process"/>
    <property type="evidence" value="ECO:0007669"/>
    <property type="project" value="UniProtKB-UniPathway"/>
</dbReference>
<dbReference type="CDD" id="cd01557">
    <property type="entry name" value="BCAT_beta_family"/>
    <property type="match status" value="1"/>
</dbReference>
<evidence type="ECO:0000256" key="5">
    <source>
        <dbReference type="ARBA" id="ARBA00009320"/>
    </source>
</evidence>
<feature type="compositionally biased region" description="Polar residues" evidence="18">
    <location>
        <begin position="1"/>
        <end position="10"/>
    </location>
</feature>
<dbReference type="GO" id="GO:0052654">
    <property type="term" value="F:L-leucine-2-oxoglutarate transaminase activity"/>
    <property type="evidence" value="ECO:0007669"/>
    <property type="project" value="RHEA"/>
</dbReference>
<dbReference type="GO" id="GO:0052656">
    <property type="term" value="F:L-isoleucine-2-oxoglutarate transaminase activity"/>
    <property type="evidence" value="ECO:0007669"/>
    <property type="project" value="RHEA"/>
</dbReference>
<evidence type="ECO:0000256" key="10">
    <source>
        <dbReference type="ARBA" id="ARBA00023304"/>
    </source>
</evidence>
<dbReference type="NCBIfam" id="NF009897">
    <property type="entry name" value="PRK13357.1"/>
    <property type="match status" value="1"/>
</dbReference>
<evidence type="ECO:0000256" key="7">
    <source>
        <dbReference type="ARBA" id="ARBA00022605"/>
    </source>
</evidence>
<evidence type="ECO:0000256" key="18">
    <source>
        <dbReference type="SAM" id="MobiDB-lite"/>
    </source>
</evidence>
<comment type="catalytic activity">
    <reaction evidence="13 17">
        <text>L-leucine + 2-oxoglutarate = 4-methyl-2-oxopentanoate + L-glutamate</text>
        <dbReference type="Rhea" id="RHEA:18321"/>
        <dbReference type="ChEBI" id="CHEBI:16810"/>
        <dbReference type="ChEBI" id="CHEBI:17865"/>
        <dbReference type="ChEBI" id="CHEBI:29985"/>
        <dbReference type="ChEBI" id="CHEBI:57427"/>
        <dbReference type="EC" id="2.6.1.42"/>
    </reaction>
</comment>
<comment type="catalytic activity">
    <reaction evidence="12 17">
        <text>L-isoleucine + 2-oxoglutarate = (S)-3-methyl-2-oxopentanoate + L-glutamate</text>
        <dbReference type="Rhea" id="RHEA:24801"/>
        <dbReference type="ChEBI" id="CHEBI:16810"/>
        <dbReference type="ChEBI" id="CHEBI:29985"/>
        <dbReference type="ChEBI" id="CHEBI:35146"/>
        <dbReference type="ChEBI" id="CHEBI:58045"/>
        <dbReference type="EC" id="2.6.1.42"/>
    </reaction>
</comment>
<dbReference type="AlphaFoldDB" id="A0A2T0PVW7"/>
<dbReference type="InterPro" id="IPR001544">
    <property type="entry name" value="Aminotrans_IV"/>
</dbReference>
<comment type="similarity">
    <text evidence="5 15">Belongs to the class-IV pyridoxal-phosphate-dependent aminotransferase family.</text>
</comment>
<evidence type="ECO:0000256" key="6">
    <source>
        <dbReference type="ARBA" id="ARBA00022576"/>
    </source>
</evidence>
<feature type="modified residue" description="N6-(pyridoxal phosphate)lysine" evidence="14">
    <location>
        <position position="213"/>
    </location>
</feature>
<evidence type="ECO:0000256" key="3">
    <source>
        <dbReference type="ARBA" id="ARBA00004931"/>
    </source>
</evidence>
<dbReference type="Gene3D" id="3.20.10.10">
    <property type="entry name" value="D-amino Acid Aminotransferase, subunit A, domain 2"/>
    <property type="match status" value="1"/>
</dbReference>
<dbReference type="UniPathway" id="UPA00048">
    <property type="reaction ID" value="UER00073"/>
</dbReference>
<dbReference type="PANTHER" id="PTHR11825">
    <property type="entry name" value="SUBGROUP IIII AMINOTRANSFERASE"/>
    <property type="match status" value="1"/>
</dbReference>
<evidence type="ECO:0000256" key="17">
    <source>
        <dbReference type="RuleBase" id="RU004517"/>
    </source>
</evidence>
<dbReference type="NCBIfam" id="TIGR01123">
    <property type="entry name" value="ilvE_II"/>
    <property type="match status" value="1"/>
</dbReference>
<dbReference type="EMBL" id="PVZC01000009">
    <property type="protein sequence ID" value="PRX95673.1"/>
    <property type="molecule type" value="Genomic_DNA"/>
</dbReference>
<dbReference type="UniPathway" id="UPA00049">
    <property type="reaction ID" value="UER00062"/>
</dbReference>
<evidence type="ECO:0000256" key="4">
    <source>
        <dbReference type="ARBA" id="ARBA00005072"/>
    </source>
</evidence>
<dbReference type="InterPro" id="IPR018300">
    <property type="entry name" value="Aminotrans_IV_CS"/>
</dbReference>
<accession>A0A2T0PVW7</accession>
<evidence type="ECO:0000256" key="9">
    <source>
        <dbReference type="ARBA" id="ARBA00022898"/>
    </source>
</evidence>
<evidence type="ECO:0000256" key="8">
    <source>
        <dbReference type="ARBA" id="ARBA00022679"/>
    </source>
</evidence>
<gene>
    <name evidence="19" type="ORF">CLV72_109284</name>
</gene>
<feature type="compositionally biased region" description="Basic and acidic residues" evidence="18">
    <location>
        <begin position="17"/>
        <end position="29"/>
    </location>
</feature>
<dbReference type="InterPro" id="IPR043132">
    <property type="entry name" value="BCAT-like_C"/>
</dbReference>
<organism evidence="19 20">
    <name type="scientific">Allonocardiopsis opalescens</name>
    <dbReference type="NCBI Taxonomy" id="1144618"/>
    <lineage>
        <taxon>Bacteria</taxon>
        <taxon>Bacillati</taxon>
        <taxon>Actinomycetota</taxon>
        <taxon>Actinomycetes</taxon>
        <taxon>Streptosporangiales</taxon>
        <taxon>Allonocardiopsis</taxon>
    </lineage>
</organism>
<comment type="cofactor">
    <cofactor evidence="1 16">
        <name>pyridoxal 5'-phosphate</name>
        <dbReference type="ChEBI" id="CHEBI:597326"/>
    </cofactor>
</comment>
<dbReference type="Proteomes" id="UP000237846">
    <property type="component" value="Unassembled WGS sequence"/>
</dbReference>
<dbReference type="GO" id="GO:0052655">
    <property type="term" value="F:L-valine-2-oxoglutarate transaminase activity"/>
    <property type="evidence" value="ECO:0007669"/>
    <property type="project" value="RHEA"/>
</dbReference>
<dbReference type="GO" id="GO:0009098">
    <property type="term" value="P:L-leucine biosynthetic process"/>
    <property type="evidence" value="ECO:0007669"/>
    <property type="project" value="UniProtKB-UniPathway"/>
</dbReference>
<keyword evidence="8 17" id="KW-0808">Transferase</keyword>
<comment type="pathway">
    <text evidence="2">Amino-acid biosynthesis; L-isoleucine biosynthesis; L-isoleucine from 2-oxobutanoate: step 4/4.</text>
</comment>
<evidence type="ECO:0000256" key="13">
    <source>
        <dbReference type="ARBA" id="ARBA00049229"/>
    </source>
</evidence>